<keyword evidence="4 10" id="KW-0547">Nucleotide-binding</keyword>
<evidence type="ECO:0000256" key="1">
    <source>
        <dbReference type="ARBA" id="ARBA00022490"/>
    </source>
</evidence>
<dbReference type="EMBL" id="VIEB01000273">
    <property type="protein sequence ID" value="TQD97450.1"/>
    <property type="molecule type" value="Genomic_DNA"/>
</dbReference>
<dbReference type="PROSITE" id="PS00113">
    <property type="entry name" value="ADENYLATE_KINASE"/>
    <property type="match status" value="1"/>
</dbReference>
<keyword evidence="3" id="KW-0677">Repeat</keyword>
<feature type="binding site" evidence="10">
    <location>
        <begin position="57"/>
        <end position="62"/>
    </location>
    <ligand>
        <name>ATP</name>
        <dbReference type="ChEBI" id="CHEBI:30616"/>
    </ligand>
</feature>
<dbReference type="InterPro" id="IPR000850">
    <property type="entry name" value="Adenylat/UMP-CMP_kin"/>
</dbReference>
<feature type="region of interest" description="Disordered" evidence="12">
    <location>
        <begin position="242"/>
        <end position="265"/>
    </location>
</feature>
<feature type="compositionally biased region" description="Basic residues" evidence="12">
    <location>
        <begin position="243"/>
        <end position="252"/>
    </location>
</feature>
<dbReference type="STRING" id="106549.A0A540MFD6"/>
<evidence type="ECO:0000256" key="12">
    <source>
        <dbReference type="SAM" id="MobiDB-lite"/>
    </source>
</evidence>
<evidence type="ECO:0000256" key="4">
    <source>
        <dbReference type="ARBA" id="ARBA00022741"/>
    </source>
</evidence>
<comment type="catalytic activity">
    <reaction evidence="9 10">
        <text>UMP + ATP = UDP + ADP</text>
        <dbReference type="Rhea" id="RHEA:24400"/>
        <dbReference type="ChEBI" id="CHEBI:30616"/>
        <dbReference type="ChEBI" id="CHEBI:57865"/>
        <dbReference type="ChEBI" id="CHEBI:58223"/>
        <dbReference type="ChEBI" id="CHEBI:456216"/>
        <dbReference type="EC" id="2.7.4.14"/>
    </reaction>
</comment>
<feature type="binding site" evidence="10">
    <location>
        <position position="185"/>
    </location>
    <ligand>
        <name>a ribonucleoside 5'-phosphate</name>
        <dbReference type="ChEBI" id="CHEBI:58043"/>
    </ligand>
</feature>
<feature type="binding site" evidence="10">
    <location>
        <position position="174"/>
    </location>
    <ligand>
        <name>a ribonucleoside 5'-phosphate</name>
        <dbReference type="ChEBI" id="CHEBI:58043"/>
    </ligand>
</feature>
<feature type="binding site" evidence="10">
    <location>
        <position position="170"/>
    </location>
    <ligand>
        <name>ATP</name>
        <dbReference type="ChEBI" id="CHEBI:30616"/>
    </ligand>
</feature>
<evidence type="ECO:0000256" key="5">
    <source>
        <dbReference type="ARBA" id="ARBA00022777"/>
    </source>
</evidence>
<gene>
    <name evidence="13" type="ORF">C1H46_017029</name>
</gene>
<comment type="caution">
    <text evidence="10">Lacks conserved residue(s) required for the propagation of feature annotation.</text>
</comment>
<dbReference type="Proteomes" id="UP000315295">
    <property type="component" value="Unassembled WGS sequence"/>
</dbReference>
<feature type="binding site" evidence="10">
    <location>
        <position position="83"/>
    </location>
    <ligand>
        <name>a ribonucleoside 5'-phosphate</name>
        <dbReference type="ChEBI" id="CHEBI:58043"/>
    </ligand>
</feature>
<organism evidence="13 14">
    <name type="scientific">Malus baccata</name>
    <name type="common">Siberian crab apple</name>
    <name type="synonym">Pyrus baccata</name>
    <dbReference type="NCBI Taxonomy" id="106549"/>
    <lineage>
        <taxon>Eukaryota</taxon>
        <taxon>Viridiplantae</taxon>
        <taxon>Streptophyta</taxon>
        <taxon>Embryophyta</taxon>
        <taxon>Tracheophyta</taxon>
        <taxon>Spermatophyta</taxon>
        <taxon>Magnoliopsida</taxon>
        <taxon>eudicotyledons</taxon>
        <taxon>Gunneridae</taxon>
        <taxon>Pentapetalae</taxon>
        <taxon>rosids</taxon>
        <taxon>fabids</taxon>
        <taxon>Rosales</taxon>
        <taxon>Rosaceae</taxon>
        <taxon>Amygdaloideae</taxon>
        <taxon>Maleae</taxon>
        <taxon>Malus</taxon>
    </lineage>
</organism>
<dbReference type="SUPFAM" id="SSF48452">
    <property type="entry name" value="TPR-like"/>
    <property type="match status" value="1"/>
</dbReference>
<evidence type="ECO:0000256" key="10">
    <source>
        <dbReference type="HAMAP-Rule" id="MF_03172"/>
    </source>
</evidence>
<dbReference type="GO" id="GO:0006207">
    <property type="term" value="P:'de novo' pyrimidine nucleobase biosynthetic process"/>
    <property type="evidence" value="ECO:0007669"/>
    <property type="project" value="InterPro"/>
</dbReference>
<protein>
    <recommendedName>
        <fullName evidence="10">UMP-CMP kinase</fullName>
        <ecNumber evidence="10">2.7.4.14</ecNumber>
    </recommendedName>
    <alternativeName>
        <fullName evidence="10">Deoxycytidylate kinase</fullName>
        <shortName evidence="10">CK</shortName>
        <shortName evidence="10">dCMP kinase</shortName>
    </alternativeName>
    <alternativeName>
        <fullName evidence="10">Uridine monophosphate/cytidine monophosphate kinase</fullName>
        <shortName evidence="10">UMP/CMP kinase</shortName>
        <shortName evidence="10">UMP/CMPK</shortName>
    </alternativeName>
</protein>
<feature type="repeat" description="PPR" evidence="11">
    <location>
        <begin position="373"/>
        <end position="407"/>
    </location>
</feature>
<sequence length="683" mass="77035">MWRRVASLSPLVSRSKPSKLSQEACTFKIWESFSSESQVPTPSKVAPFITFVLGGPGSGKGTQCAKIVEEFGFTHISAGDLLRREIASNSAYGSVILSTIREGKIVPSQVTVQLIRKEMESSDNDKFLIDGFPRSEENREAFEQIIGREPNVVLFFDCPEREMVKRVLNRNQGRVDDNIDTIKKRLEIFDELNWPVINHYSMTGKLHKIDAVGTVDDIFEKVRPIFAALSFHTAKLSVCTSSKSKKNKKQKQLHQNQNTNSLSFPKSTPTPLIIYHKPSAQTKLQALDAVVKDLEASVDKGVNVDTQTFASLLEICYQLEAMEYGHRVHKLIPRSLLRRNVGLSSKLLRLYAASGRMEEAHKVFDEMPKRDASAFAWNALISGYAELGLYEDAMALYFQMEEEGVEPDRFTFPRVLKACGGIGFIQIGEAVHRHVALDIFRQMFDEGYQPDSVSISTILAAVQSLQLVVQIHGWVIRMGVEWNLSIANALIAAYSKHHELNRARWLFSHMPERDVVTWNTIISAHSKSREALLYFDQMEKDGALPDSITFVSILSACANLGLVKDGQRLYSVMKNRYRISPIMEHYACMVNLYGRSGRIKEAYGIVTDGMEFEAGPTVWGALLYACYLHGNVDIGVVAAEKLFDLEPDNEYNFELLMMIYGNVGRLEDVERVRLMMMERGLDS</sequence>
<dbReference type="CDD" id="cd01428">
    <property type="entry name" value="ADK"/>
    <property type="match status" value="1"/>
</dbReference>
<dbReference type="Gene3D" id="3.40.50.300">
    <property type="entry name" value="P-loop containing nucleotide triphosphate hydrolases"/>
    <property type="match status" value="1"/>
</dbReference>
<comment type="catalytic activity">
    <reaction evidence="10">
        <text>dCMP + ATP = dCDP + ADP</text>
        <dbReference type="Rhea" id="RHEA:25094"/>
        <dbReference type="ChEBI" id="CHEBI:30616"/>
        <dbReference type="ChEBI" id="CHEBI:57566"/>
        <dbReference type="ChEBI" id="CHEBI:58593"/>
        <dbReference type="ChEBI" id="CHEBI:456216"/>
        <dbReference type="EC" id="2.7.4.14"/>
    </reaction>
</comment>
<dbReference type="Pfam" id="PF13041">
    <property type="entry name" value="PPR_2"/>
    <property type="match status" value="2"/>
</dbReference>
<evidence type="ECO:0000256" key="2">
    <source>
        <dbReference type="ARBA" id="ARBA00022679"/>
    </source>
</evidence>
<dbReference type="InterPro" id="IPR027417">
    <property type="entry name" value="P-loop_NTPase"/>
</dbReference>
<feature type="repeat" description="PPR" evidence="11">
    <location>
        <begin position="340"/>
        <end position="370"/>
    </location>
</feature>
<dbReference type="GO" id="GO:0003723">
    <property type="term" value="F:RNA binding"/>
    <property type="evidence" value="ECO:0007669"/>
    <property type="project" value="InterPro"/>
</dbReference>
<comment type="similarity">
    <text evidence="10">Belongs to the adenylate kinase family. UMP-CMP kinase subfamily.</text>
</comment>
<dbReference type="Pfam" id="PF01535">
    <property type="entry name" value="PPR"/>
    <property type="match status" value="2"/>
</dbReference>
<dbReference type="GO" id="GO:0005524">
    <property type="term" value="F:ATP binding"/>
    <property type="evidence" value="ECO:0007669"/>
    <property type="project" value="UniProtKB-KW"/>
</dbReference>
<keyword evidence="7 10" id="KW-0665">Pyrimidine biosynthesis</keyword>
<dbReference type="SUPFAM" id="SSF52540">
    <property type="entry name" value="P-loop containing nucleoside triphosphate hydrolases"/>
    <property type="match status" value="1"/>
</dbReference>
<dbReference type="GO" id="GO:0009451">
    <property type="term" value="P:RNA modification"/>
    <property type="evidence" value="ECO:0007669"/>
    <property type="project" value="InterPro"/>
</dbReference>
<evidence type="ECO:0000256" key="8">
    <source>
        <dbReference type="ARBA" id="ARBA00023242"/>
    </source>
</evidence>
<keyword evidence="8 10" id="KW-0539">Nucleus</keyword>
<evidence type="ECO:0000313" key="14">
    <source>
        <dbReference type="Proteomes" id="UP000315295"/>
    </source>
</evidence>
<dbReference type="HAMAP" id="MF_03172">
    <property type="entry name" value="Adenylate_kinase_UMP_CMP_kin"/>
    <property type="match status" value="1"/>
</dbReference>
<dbReference type="GO" id="GO:0033862">
    <property type="term" value="F:UMP kinase activity"/>
    <property type="evidence" value="ECO:0007669"/>
    <property type="project" value="RHEA"/>
</dbReference>
<comment type="cofactor">
    <cofactor evidence="10">
        <name>Mg(2+)</name>
        <dbReference type="ChEBI" id="CHEBI:18420"/>
    </cofactor>
    <text evidence="10">Binds 1 Mg(2+) ion per monomer.</text>
</comment>
<dbReference type="EC" id="2.7.4.14" evidence="10"/>
<keyword evidence="5 10" id="KW-0418">Kinase</keyword>
<comment type="subunit">
    <text evidence="10">Monomer.</text>
</comment>
<comment type="subcellular location">
    <subcellularLocation>
        <location evidence="10">Cytoplasm</location>
    </subcellularLocation>
    <subcellularLocation>
        <location evidence="10">Nucleus</location>
    </subcellularLocation>
</comment>
<reference evidence="13 14" key="1">
    <citation type="journal article" date="2019" name="G3 (Bethesda)">
        <title>Sequencing of a Wild Apple (Malus baccata) Genome Unravels the Differences Between Cultivated and Wild Apple Species Regarding Disease Resistance and Cold Tolerance.</title>
        <authorList>
            <person name="Chen X."/>
        </authorList>
    </citation>
    <scope>NUCLEOTIDE SEQUENCE [LARGE SCALE GENOMIC DNA]</scope>
    <source>
        <strain evidence="14">cv. Shandingzi</strain>
        <tissue evidence="13">Leaves</tissue>
    </source>
</reference>
<evidence type="ECO:0000256" key="7">
    <source>
        <dbReference type="ARBA" id="ARBA00022975"/>
    </source>
</evidence>
<evidence type="ECO:0000313" key="13">
    <source>
        <dbReference type="EMBL" id="TQD97450.1"/>
    </source>
</evidence>
<dbReference type="InterPro" id="IPR011990">
    <property type="entry name" value="TPR-like_helical_dom_sf"/>
</dbReference>
<feature type="binding site" evidence="10">
    <location>
        <begin position="104"/>
        <end position="106"/>
    </location>
    <ligand>
        <name>a ribonucleoside 5'-phosphate</name>
        <dbReference type="ChEBI" id="CHEBI:58043"/>
    </ligand>
</feature>
<keyword evidence="6 10" id="KW-0067">ATP-binding</keyword>
<dbReference type="PANTHER" id="PTHR47926:SF515">
    <property type="entry name" value="UMP-CMP KINASE"/>
    <property type="match status" value="1"/>
</dbReference>
<evidence type="ECO:0000256" key="9">
    <source>
        <dbReference type="ARBA" id="ARBA00048116"/>
    </source>
</evidence>
<feature type="binding site" evidence="10">
    <location>
        <position position="138"/>
    </location>
    <ligand>
        <name>CMP</name>
        <dbReference type="ChEBI" id="CHEBI:60377"/>
    </ligand>
</feature>
<dbReference type="Pfam" id="PF20431">
    <property type="entry name" value="E_motif"/>
    <property type="match status" value="1"/>
</dbReference>
<evidence type="ECO:0000256" key="6">
    <source>
        <dbReference type="ARBA" id="ARBA00022840"/>
    </source>
</evidence>
<dbReference type="GO" id="GO:0036431">
    <property type="term" value="F:dCMP kinase activity"/>
    <property type="evidence" value="ECO:0007669"/>
    <property type="project" value="RHEA"/>
</dbReference>
<keyword evidence="14" id="KW-1185">Reference proteome</keyword>
<keyword evidence="1 10" id="KW-0963">Cytoplasm</keyword>
<accession>A0A540MFD6</accession>
<proteinExistence type="inferred from homology"/>
<dbReference type="InterPro" id="IPR006266">
    <property type="entry name" value="UMP_CMP_kinase"/>
</dbReference>
<dbReference type="PROSITE" id="PS51375">
    <property type="entry name" value="PPR"/>
    <property type="match status" value="3"/>
</dbReference>
<comment type="domain">
    <text evidence="10">Consists of three domains, a large central CORE domain and two small peripheral domains, NMPbind and LID, which undergo movements during catalysis. The LID domain closes over the site of phosphoryl transfer upon ATP binding. Assembling and dissambling the active center during each catalytic cycle provides an effective means to prevent ATP hydrolysis.</text>
</comment>
<comment type="caution">
    <text evidence="13">The sequence shown here is derived from an EMBL/GenBank/DDBJ whole genome shotgun (WGS) entry which is preliminary data.</text>
</comment>
<dbReference type="AlphaFoldDB" id="A0A540MFD6"/>
<dbReference type="NCBIfam" id="TIGR01359">
    <property type="entry name" value="UMP_CMP_kin_fam"/>
    <property type="match status" value="1"/>
</dbReference>
<dbReference type="PANTHER" id="PTHR47926">
    <property type="entry name" value="PENTATRICOPEPTIDE REPEAT-CONTAINING PROTEIN"/>
    <property type="match status" value="1"/>
</dbReference>
<feature type="binding site" evidence="10">
    <location>
        <position position="213"/>
    </location>
    <ligand>
        <name>ATP</name>
        <dbReference type="ChEBI" id="CHEBI:30616"/>
    </ligand>
</feature>
<dbReference type="FunFam" id="1.25.40.10:FF:000090">
    <property type="entry name" value="Pentatricopeptide repeat-containing protein, chloroplastic"/>
    <property type="match status" value="1"/>
</dbReference>
<dbReference type="GO" id="GO:0005634">
    <property type="term" value="C:nucleus"/>
    <property type="evidence" value="ECO:0007669"/>
    <property type="project" value="UniProtKB-SubCell"/>
</dbReference>
<comment type="catalytic activity">
    <reaction evidence="10">
        <text>CMP + ATP = CDP + ADP</text>
        <dbReference type="Rhea" id="RHEA:11600"/>
        <dbReference type="ChEBI" id="CHEBI:30616"/>
        <dbReference type="ChEBI" id="CHEBI:58069"/>
        <dbReference type="ChEBI" id="CHEBI:60377"/>
        <dbReference type="ChEBI" id="CHEBI:456216"/>
        <dbReference type="EC" id="2.7.4.14"/>
    </reaction>
</comment>
<feature type="repeat" description="PPR" evidence="11">
    <location>
        <begin position="483"/>
        <end position="517"/>
    </location>
</feature>
<dbReference type="GO" id="GO:0006221">
    <property type="term" value="P:pyrimidine nucleotide biosynthetic process"/>
    <property type="evidence" value="ECO:0007669"/>
    <property type="project" value="UniProtKB-UniRule"/>
</dbReference>
<dbReference type="GO" id="GO:0005737">
    <property type="term" value="C:cytoplasm"/>
    <property type="evidence" value="ECO:0007669"/>
    <property type="project" value="UniProtKB-SubCell"/>
</dbReference>
<dbReference type="GO" id="GO:0036430">
    <property type="term" value="F:CMP kinase activity"/>
    <property type="evidence" value="ECO:0007669"/>
    <property type="project" value="RHEA"/>
</dbReference>
<dbReference type="InterPro" id="IPR033690">
    <property type="entry name" value="Adenylat_kinase_CS"/>
</dbReference>
<dbReference type="Pfam" id="PF00406">
    <property type="entry name" value="ADK"/>
    <property type="match status" value="1"/>
</dbReference>
<dbReference type="InterPro" id="IPR046848">
    <property type="entry name" value="E_motif"/>
</dbReference>
<evidence type="ECO:0000256" key="3">
    <source>
        <dbReference type="ARBA" id="ARBA00022737"/>
    </source>
</evidence>
<comment type="function">
    <text evidence="10">Catalyzes the phosphorylation of pyrimidine nucleoside monophosphates at the expense of ATP. Plays an important role in de novo pyrimidine nucleotide biosynthesis. Has preference for UMP and CMP as phosphate acceptors.</text>
</comment>
<keyword evidence="2 10" id="KW-0808">Transferase</keyword>
<dbReference type="FunFam" id="1.25.40.10:FF:000729">
    <property type="entry name" value="Pentatricopeptide repeat-containing protein At4g25270, chloroplastic"/>
    <property type="match status" value="1"/>
</dbReference>
<name>A0A540MFD6_MALBA</name>
<dbReference type="Gene3D" id="1.25.40.10">
    <property type="entry name" value="Tetratricopeptide repeat domain"/>
    <property type="match status" value="3"/>
</dbReference>
<feature type="binding site" evidence="10">
    <location>
        <begin position="131"/>
        <end position="134"/>
    </location>
    <ligand>
        <name>a ribonucleoside 5'-phosphate</name>
        <dbReference type="ChEBI" id="CHEBI:58043"/>
    </ligand>
</feature>
<dbReference type="InterPro" id="IPR046960">
    <property type="entry name" value="PPR_At4g14850-like_plant"/>
</dbReference>
<dbReference type="PRINTS" id="PR00094">
    <property type="entry name" value="ADENYLTKNASE"/>
</dbReference>
<dbReference type="InterPro" id="IPR002885">
    <property type="entry name" value="PPR_rpt"/>
</dbReference>
<evidence type="ECO:0000256" key="11">
    <source>
        <dbReference type="PROSITE-ProRule" id="PRU00708"/>
    </source>
</evidence>
<dbReference type="NCBIfam" id="TIGR00756">
    <property type="entry name" value="PPR"/>
    <property type="match status" value="2"/>
</dbReference>
<dbReference type="HAMAP" id="MF_00235">
    <property type="entry name" value="Adenylate_kinase_Adk"/>
    <property type="match status" value="1"/>
</dbReference>